<dbReference type="OrthoDB" id="9779442at2"/>
<feature type="binding site" evidence="6">
    <location>
        <position position="223"/>
    </location>
    <ligand>
        <name>FMN</name>
        <dbReference type="ChEBI" id="CHEBI:58210"/>
    </ligand>
</feature>
<feature type="binding site" evidence="6">
    <location>
        <position position="98"/>
    </location>
    <ligand>
        <name>FMN</name>
        <dbReference type="ChEBI" id="CHEBI:58210"/>
    </ligand>
</feature>
<dbReference type="RefSeq" id="WP_127611842.1">
    <property type="nucleotide sequence ID" value="NZ_RXOL01000001.1"/>
</dbReference>
<dbReference type="NCBIfam" id="TIGR03860">
    <property type="entry name" value="FMN_nitrolo"/>
    <property type="match status" value="1"/>
</dbReference>
<evidence type="ECO:0000256" key="4">
    <source>
        <dbReference type="ARBA" id="ARBA00023033"/>
    </source>
</evidence>
<dbReference type="InterPro" id="IPR051260">
    <property type="entry name" value="Diverse_substr_monoxygenases"/>
</dbReference>
<accession>A0A437H1Z8</accession>
<comment type="similarity">
    <text evidence="5">Belongs to the NtaA/SnaA/DszA monooxygenase family.</text>
</comment>
<evidence type="ECO:0000256" key="1">
    <source>
        <dbReference type="ARBA" id="ARBA00022630"/>
    </source>
</evidence>
<dbReference type="Gene3D" id="3.20.20.30">
    <property type="entry name" value="Luciferase-like domain"/>
    <property type="match status" value="1"/>
</dbReference>
<evidence type="ECO:0000256" key="6">
    <source>
        <dbReference type="PIRSR" id="PIRSR000337-1"/>
    </source>
</evidence>
<proteinExistence type="inferred from homology"/>
<comment type="caution">
    <text evidence="8">The sequence shown here is derived from an EMBL/GenBank/DDBJ whole genome shotgun (WGS) entry which is preliminary data.</text>
</comment>
<gene>
    <name evidence="8" type="ORF">EKN06_05705</name>
</gene>
<keyword evidence="9" id="KW-1185">Reference proteome</keyword>
<reference evidence="8 9" key="1">
    <citation type="submission" date="2018-12" db="EMBL/GenBank/DDBJ databases">
        <title>Croceicoccus ponticola sp. nov., a lipolytic bacterium isolated from seawater.</title>
        <authorList>
            <person name="Yoon J.-H."/>
        </authorList>
    </citation>
    <scope>NUCLEOTIDE SEQUENCE [LARGE SCALE GENOMIC DNA]</scope>
    <source>
        <strain evidence="8 9">GM-16</strain>
    </source>
</reference>
<dbReference type="Proteomes" id="UP000283003">
    <property type="component" value="Unassembled WGS sequence"/>
</dbReference>
<evidence type="ECO:0000256" key="2">
    <source>
        <dbReference type="ARBA" id="ARBA00022643"/>
    </source>
</evidence>
<evidence type="ECO:0000256" key="5">
    <source>
        <dbReference type="ARBA" id="ARBA00033748"/>
    </source>
</evidence>
<evidence type="ECO:0000313" key="8">
    <source>
        <dbReference type="EMBL" id="RVQ69654.1"/>
    </source>
</evidence>
<evidence type="ECO:0000313" key="9">
    <source>
        <dbReference type="Proteomes" id="UP000283003"/>
    </source>
</evidence>
<organism evidence="8 9">
    <name type="scientific">Croceicoccus ponticola</name>
    <dbReference type="NCBI Taxonomy" id="2217664"/>
    <lineage>
        <taxon>Bacteria</taxon>
        <taxon>Pseudomonadati</taxon>
        <taxon>Pseudomonadota</taxon>
        <taxon>Alphaproteobacteria</taxon>
        <taxon>Sphingomonadales</taxon>
        <taxon>Erythrobacteraceae</taxon>
        <taxon>Croceicoccus</taxon>
    </lineage>
</organism>
<evidence type="ECO:0000256" key="3">
    <source>
        <dbReference type="ARBA" id="ARBA00023002"/>
    </source>
</evidence>
<dbReference type="CDD" id="cd01095">
    <property type="entry name" value="Nitrilotriacetate_monoxgenase"/>
    <property type="match status" value="1"/>
</dbReference>
<sequence>MLKLSVFMSPTGGHVGGWRHPDAVTDAGFNIERWAELGKLVERGKLDMMFLADGNGVNGIEDPDLLSRNPTVRPVVIEPITLLSTLAMHTKNVGLVATATTTYAEPYSIARHFGSLDWASKGRAGWNVVTTSNSADSMNFGRDEHSEQSERFERAEEFVDVVKGLWDSWADDAFVMDKESGVFLRGDRVRLLNHKGKHFSVRGPLNCARPPQGHPVVVVAGASDAAKELAARTADVIFTVTETKESAQEFYADFKARVVKHGRHPDEVKVFPGASIFVGKTEQDAEDIYKQLQDLIPEQVGIQVLSRIAGLDLTQYPLDGPLPEMPETRGIGSFRAALRRLSDNEGYSIRELYQRVLPARGHIMMKGDPKQVADQMEEWYRDKACDGFNLVAAYLPGALEAIIDLVIPELQGRGLFRKEYEGSTLRENLGLARPADGFPYIAPAA</sequence>
<keyword evidence="4" id="KW-0503">Monooxygenase</keyword>
<protein>
    <submittedName>
        <fullName evidence="8">LLM class flavin-dependent oxidoreductase</fullName>
    </submittedName>
</protein>
<keyword evidence="2 6" id="KW-0288">FMN</keyword>
<feature type="binding site" evidence="6">
    <location>
        <position position="53"/>
    </location>
    <ligand>
        <name>FMN</name>
        <dbReference type="ChEBI" id="CHEBI:58210"/>
    </ligand>
</feature>
<dbReference type="InterPro" id="IPR016215">
    <property type="entry name" value="NTA_MOA"/>
</dbReference>
<keyword evidence="3" id="KW-0560">Oxidoreductase</keyword>
<evidence type="ECO:0000259" key="7">
    <source>
        <dbReference type="Pfam" id="PF00296"/>
    </source>
</evidence>
<dbReference type="AlphaFoldDB" id="A0A437H1Z8"/>
<dbReference type="SUPFAM" id="SSF51679">
    <property type="entry name" value="Bacterial luciferase-like"/>
    <property type="match status" value="1"/>
</dbReference>
<feature type="domain" description="Luciferase-like" evidence="7">
    <location>
        <begin position="18"/>
        <end position="381"/>
    </location>
</feature>
<dbReference type="PIRSF" id="PIRSF000337">
    <property type="entry name" value="NTA_MOA"/>
    <property type="match status" value="1"/>
</dbReference>
<keyword evidence="1 6" id="KW-0285">Flavoprotein</keyword>
<dbReference type="PANTHER" id="PTHR30011">
    <property type="entry name" value="ALKANESULFONATE MONOOXYGENASE-RELATED"/>
    <property type="match status" value="1"/>
</dbReference>
<dbReference type="InterPro" id="IPR011251">
    <property type="entry name" value="Luciferase-like_dom"/>
</dbReference>
<dbReference type="GO" id="GO:0004497">
    <property type="term" value="F:monooxygenase activity"/>
    <property type="evidence" value="ECO:0007669"/>
    <property type="project" value="UniProtKB-KW"/>
</dbReference>
<dbReference type="EMBL" id="RXOL01000001">
    <property type="protein sequence ID" value="RVQ69654.1"/>
    <property type="molecule type" value="Genomic_DNA"/>
</dbReference>
<dbReference type="InterPro" id="IPR036661">
    <property type="entry name" value="Luciferase-like_sf"/>
</dbReference>
<dbReference type="GO" id="GO:0016705">
    <property type="term" value="F:oxidoreductase activity, acting on paired donors, with incorporation or reduction of molecular oxygen"/>
    <property type="evidence" value="ECO:0007669"/>
    <property type="project" value="InterPro"/>
</dbReference>
<dbReference type="Pfam" id="PF00296">
    <property type="entry name" value="Bac_luciferase"/>
    <property type="match status" value="1"/>
</dbReference>
<dbReference type="PANTHER" id="PTHR30011:SF16">
    <property type="entry name" value="C2H2 FINGER DOMAIN TRANSCRIPTION FACTOR (EUROFUNG)-RELATED"/>
    <property type="match status" value="1"/>
</dbReference>
<name>A0A437H1Z8_9SPHN</name>